<name>A0A1D1V3T9_RAMVA</name>
<evidence type="ECO:0000313" key="1">
    <source>
        <dbReference type="EMBL" id="GAU96426.1"/>
    </source>
</evidence>
<keyword evidence="2" id="KW-1185">Reference proteome</keyword>
<organism evidence="1 2">
    <name type="scientific">Ramazzottius varieornatus</name>
    <name type="common">Water bear</name>
    <name type="synonym">Tardigrade</name>
    <dbReference type="NCBI Taxonomy" id="947166"/>
    <lineage>
        <taxon>Eukaryota</taxon>
        <taxon>Metazoa</taxon>
        <taxon>Ecdysozoa</taxon>
        <taxon>Tardigrada</taxon>
        <taxon>Eutardigrada</taxon>
        <taxon>Parachela</taxon>
        <taxon>Hypsibioidea</taxon>
        <taxon>Ramazzottiidae</taxon>
        <taxon>Ramazzottius</taxon>
    </lineage>
</organism>
<comment type="caution">
    <text evidence="1">The sequence shown here is derived from an EMBL/GenBank/DDBJ whole genome shotgun (WGS) entry which is preliminary data.</text>
</comment>
<dbReference type="EMBL" id="BDGG01000003">
    <property type="protein sequence ID" value="GAU96426.1"/>
    <property type="molecule type" value="Genomic_DNA"/>
</dbReference>
<protein>
    <submittedName>
        <fullName evidence="1">Uncharacterized protein</fullName>
    </submittedName>
</protein>
<evidence type="ECO:0000313" key="2">
    <source>
        <dbReference type="Proteomes" id="UP000186922"/>
    </source>
</evidence>
<accession>A0A1D1V3T9</accession>
<dbReference type="AlphaFoldDB" id="A0A1D1V3T9"/>
<dbReference type="Proteomes" id="UP000186922">
    <property type="component" value="Unassembled WGS sequence"/>
</dbReference>
<reference evidence="1 2" key="1">
    <citation type="journal article" date="2016" name="Nat. Commun.">
        <title>Extremotolerant tardigrade genome and improved radiotolerance of human cultured cells by tardigrade-unique protein.</title>
        <authorList>
            <person name="Hashimoto T."/>
            <person name="Horikawa D.D."/>
            <person name="Saito Y."/>
            <person name="Kuwahara H."/>
            <person name="Kozuka-Hata H."/>
            <person name="Shin-I T."/>
            <person name="Minakuchi Y."/>
            <person name="Ohishi K."/>
            <person name="Motoyama A."/>
            <person name="Aizu T."/>
            <person name="Enomoto A."/>
            <person name="Kondo K."/>
            <person name="Tanaka S."/>
            <person name="Hara Y."/>
            <person name="Koshikawa S."/>
            <person name="Sagara H."/>
            <person name="Miura T."/>
            <person name="Yokobori S."/>
            <person name="Miyagawa K."/>
            <person name="Suzuki Y."/>
            <person name="Kubo T."/>
            <person name="Oyama M."/>
            <person name="Kohara Y."/>
            <person name="Fujiyama A."/>
            <person name="Arakawa K."/>
            <person name="Katayama T."/>
            <person name="Toyoda A."/>
            <person name="Kunieda T."/>
        </authorList>
    </citation>
    <scope>NUCLEOTIDE SEQUENCE [LARGE SCALE GENOMIC DNA]</scope>
    <source>
        <strain evidence="1 2">YOKOZUNA-1</strain>
    </source>
</reference>
<sequence length="66" mass="7310">MGSSRCHEGEWAHLSNGDIDNESLVCNLETLKCICGDACSTTFRPGSLHPVLIYFHNLDSKLETQD</sequence>
<gene>
    <name evidence="1" type="primary">RvY_07875-1</name>
    <name evidence="1" type="synonym">RvY_07875.1</name>
    <name evidence="1" type="ORF">RvY_07875</name>
</gene>
<proteinExistence type="predicted"/>